<dbReference type="Pfam" id="PF00653">
    <property type="entry name" value="BIR"/>
    <property type="match status" value="3"/>
</dbReference>
<dbReference type="GO" id="GO:0008270">
    <property type="term" value="F:zinc ion binding"/>
    <property type="evidence" value="ECO:0007669"/>
    <property type="project" value="UniProtKB-KW"/>
</dbReference>
<keyword evidence="5" id="KW-0862">Zinc</keyword>
<dbReference type="InterPro" id="IPR013083">
    <property type="entry name" value="Znf_RING/FYVE/PHD"/>
</dbReference>
<dbReference type="GO" id="GO:0043027">
    <property type="term" value="F:cysteine-type endopeptidase inhibitor activity involved in apoptotic process"/>
    <property type="evidence" value="ECO:0007669"/>
    <property type="project" value="UniProtKB-ARBA"/>
</dbReference>
<dbReference type="GO" id="GO:0051726">
    <property type="term" value="P:regulation of cell cycle"/>
    <property type="evidence" value="ECO:0007669"/>
    <property type="project" value="TreeGrafter"/>
</dbReference>
<dbReference type="KEGG" id="dpa:109534605"/>
<dbReference type="PANTHER" id="PTHR10044">
    <property type="entry name" value="INHIBITOR OF APOPTOSIS"/>
    <property type="match status" value="1"/>
</dbReference>
<dbReference type="Gene3D" id="3.30.40.10">
    <property type="entry name" value="Zinc/RING finger domain, C3HC4 (zinc finger)"/>
    <property type="match status" value="1"/>
</dbReference>
<dbReference type="GO" id="GO:0006915">
    <property type="term" value="P:apoptotic process"/>
    <property type="evidence" value="ECO:0007669"/>
    <property type="project" value="UniProtKB-KW"/>
</dbReference>
<reference evidence="9" key="2">
    <citation type="submission" date="2024-08" db="UniProtKB">
        <authorList>
            <consortium name="EnsemblMetazoa"/>
        </authorList>
    </citation>
    <scope>IDENTIFICATION</scope>
</reference>
<evidence type="ECO:0000256" key="3">
    <source>
        <dbReference type="ARBA" id="ARBA00022723"/>
    </source>
</evidence>
<dbReference type="PANTHER" id="PTHR10044:SF139">
    <property type="entry name" value="DEATH-ASSOCIATED INHIBITOR OF APOPTOSIS 2"/>
    <property type="match status" value="1"/>
</dbReference>
<dbReference type="GeneID" id="109534605"/>
<evidence type="ECO:0000256" key="6">
    <source>
        <dbReference type="PROSITE-ProRule" id="PRU00175"/>
    </source>
</evidence>
<evidence type="ECO:0000313" key="9">
    <source>
        <dbReference type="EnsemblMetazoa" id="XP_019755886.1"/>
    </source>
</evidence>
<dbReference type="Pfam" id="PF13920">
    <property type="entry name" value="zf-C3HC4_3"/>
    <property type="match status" value="1"/>
</dbReference>
<evidence type="ECO:0000256" key="5">
    <source>
        <dbReference type="ARBA" id="ARBA00022833"/>
    </source>
</evidence>
<feature type="compositionally biased region" description="Basic and acidic residues" evidence="7">
    <location>
        <begin position="435"/>
        <end position="446"/>
    </location>
</feature>
<evidence type="ECO:0000256" key="2">
    <source>
        <dbReference type="ARBA" id="ARBA00022703"/>
    </source>
</evidence>
<dbReference type="GO" id="GO:0005634">
    <property type="term" value="C:nucleus"/>
    <property type="evidence" value="ECO:0007669"/>
    <property type="project" value="TreeGrafter"/>
</dbReference>
<dbReference type="CDD" id="cd00022">
    <property type="entry name" value="BIR"/>
    <property type="match status" value="3"/>
</dbReference>
<sequence>MNLEQNRLETFNDWPADAPVSSERIARAGFFYTKRDYQVECFACGMNLSEWNYGDQVMARHRALNPQCPFVLSSTSSGNVPAVDQLRTVPSTSSLDYRNEEVRLSSFVNWPKPDIVTPEDLARAGFYSLRTSDNTKCAFCHGVVRAWELNDIPDVEHKRHFPMCPFVTSIINPRLESSRTPGHRPEQEATFKNVNLIGDTVTGSLNELGVQKHNGPKRADFGTIESRLRSFASWSPHLIQTPDVLAQAGFYYEGLGDQVRCFHCDGGLRNWDPDDDPWTEHARWFPRCSFVNLVKGQEFVTACQIDTGLSPSTTQCDKVRPVPKKRQVTEEELQMHLGGAVASAALGIGMDMQRVKLALKQRLELTGRGYSQPDALVEAALNLQLDEDDGFDSNSSGNNQLGTIIGAALNDINKASESNGQNQLTAQDTAPCQPHHSDTNGERTARQSDLPCDFKLKKSISLEEENRILKEARQCKICMDAEVGIVFLPCGHLTTCVNCAPNLEDCPMCRSAIKATVRTFLS</sequence>
<dbReference type="GO" id="GO:0022416">
    <property type="term" value="P:chaeta development"/>
    <property type="evidence" value="ECO:0007669"/>
    <property type="project" value="UniProtKB-ARBA"/>
</dbReference>
<dbReference type="Gene3D" id="1.10.8.10">
    <property type="entry name" value="DNA helicase RuvA subunit, C-terminal domain"/>
    <property type="match status" value="1"/>
</dbReference>
<evidence type="ECO:0000313" key="10">
    <source>
        <dbReference type="Proteomes" id="UP000019118"/>
    </source>
</evidence>
<dbReference type="SMART" id="SM00238">
    <property type="entry name" value="BIR"/>
    <property type="match status" value="3"/>
</dbReference>
<organism evidence="9 10">
    <name type="scientific">Dendroctonus ponderosae</name>
    <name type="common">Mountain pine beetle</name>
    <dbReference type="NCBI Taxonomy" id="77166"/>
    <lineage>
        <taxon>Eukaryota</taxon>
        <taxon>Metazoa</taxon>
        <taxon>Ecdysozoa</taxon>
        <taxon>Arthropoda</taxon>
        <taxon>Hexapoda</taxon>
        <taxon>Insecta</taxon>
        <taxon>Pterygota</taxon>
        <taxon>Neoptera</taxon>
        <taxon>Endopterygota</taxon>
        <taxon>Coleoptera</taxon>
        <taxon>Polyphaga</taxon>
        <taxon>Cucujiformia</taxon>
        <taxon>Curculionidae</taxon>
        <taxon>Scolytinae</taxon>
        <taxon>Dendroctonus</taxon>
    </lineage>
</organism>
<dbReference type="GO" id="GO:0061630">
    <property type="term" value="F:ubiquitin protein ligase activity"/>
    <property type="evidence" value="ECO:0007669"/>
    <property type="project" value="TreeGrafter"/>
</dbReference>
<evidence type="ECO:0000256" key="7">
    <source>
        <dbReference type="SAM" id="MobiDB-lite"/>
    </source>
</evidence>
<dbReference type="GO" id="GO:0089720">
    <property type="term" value="F:caspase binding"/>
    <property type="evidence" value="ECO:0007669"/>
    <property type="project" value="UniProtKB-ARBA"/>
</dbReference>
<dbReference type="Proteomes" id="UP000019118">
    <property type="component" value="Unassembled WGS sequence"/>
</dbReference>
<dbReference type="CDD" id="cd16713">
    <property type="entry name" value="RING-HC_BIRC2_3_7"/>
    <property type="match status" value="1"/>
</dbReference>
<keyword evidence="10" id="KW-1185">Reference proteome</keyword>
<dbReference type="GO" id="GO:0031398">
    <property type="term" value="P:positive regulation of protein ubiquitination"/>
    <property type="evidence" value="ECO:0007669"/>
    <property type="project" value="TreeGrafter"/>
</dbReference>
<dbReference type="GO" id="GO:0043066">
    <property type="term" value="P:negative regulation of apoptotic process"/>
    <property type="evidence" value="ECO:0007669"/>
    <property type="project" value="TreeGrafter"/>
</dbReference>
<dbReference type="EnsemblMetazoa" id="XM_019900327.1">
    <property type="protein sequence ID" value="XP_019755886.1"/>
    <property type="gene ID" value="LOC109534605"/>
</dbReference>
<keyword evidence="2" id="KW-0053">Apoptosis</keyword>
<dbReference type="GO" id="GO:0070936">
    <property type="term" value="P:protein K48-linked ubiquitination"/>
    <property type="evidence" value="ECO:0007669"/>
    <property type="project" value="UniProtKB-ARBA"/>
</dbReference>
<dbReference type="PROSITE" id="PS50089">
    <property type="entry name" value="ZF_RING_2"/>
    <property type="match status" value="1"/>
</dbReference>
<feature type="domain" description="RING-type" evidence="8">
    <location>
        <begin position="475"/>
        <end position="510"/>
    </location>
</feature>
<dbReference type="FunFam" id="1.10.1170.10:FF:000002">
    <property type="entry name" value="Baculoviral IAP repeat containing 7"/>
    <property type="match status" value="1"/>
</dbReference>
<dbReference type="Gene3D" id="1.10.1170.10">
    <property type="entry name" value="Inhibitor Of Apoptosis Protein (2mihbC-IAP-1), Chain A"/>
    <property type="match status" value="3"/>
</dbReference>
<feature type="region of interest" description="Disordered" evidence="7">
    <location>
        <begin position="419"/>
        <end position="446"/>
    </location>
</feature>
<dbReference type="InterPro" id="IPR050784">
    <property type="entry name" value="IAP"/>
</dbReference>
<accession>A0AAR5P5L4</accession>
<comment type="similarity">
    <text evidence="1">Belongs to the IAP family.</text>
</comment>
<proteinExistence type="inferred from homology"/>
<evidence type="ECO:0000256" key="1">
    <source>
        <dbReference type="ARBA" id="ARBA00006672"/>
    </source>
</evidence>
<dbReference type="GO" id="GO:0004869">
    <property type="term" value="F:cysteine-type endopeptidase inhibitor activity"/>
    <property type="evidence" value="ECO:0007669"/>
    <property type="project" value="UniProtKB-ARBA"/>
</dbReference>
<dbReference type="AlphaFoldDB" id="A0AAR5P5L4"/>
<dbReference type="SMART" id="SM00184">
    <property type="entry name" value="RING"/>
    <property type="match status" value="1"/>
</dbReference>
<evidence type="ECO:0000259" key="8">
    <source>
        <dbReference type="PROSITE" id="PS50089"/>
    </source>
</evidence>
<dbReference type="FunFam" id="1.10.1170.10:FF:000003">
    <property type="entry name" value="E3 ubiquitin-protein ligase XIAP"/>
    <property type="match status" value="1"/>
</dbReference>
<reference evidence="10" key="1">
    <citation type="journal article" date="2013" name="Genome Biol.">
        <title>Draft genome of the mountain pine beetle, Dendroctonus ponderosae Hopkins, a major forest pest.</title>
        <authorList>
            <person name="Keeling C.I."/>
            <person name="Yuen M.M."/>
            <person name="Liao N.Y."/>
            <person name="Docking T.R."/>
            <person name="Chan S.K."/>
            <person name="Taylor G.A."/>
            <person name="Palmquist D.L."/>
            <person name="Jackman S.D."/>
            <person name="Nguyen A."/>
            <person name="Li M."/>
            <person name="Henderson H."/>
            <person name="Janes J.K."/>
            <person name="Zhao Y."/>
            <person name="Pandoh P."/>
            <person name="Moore R."/>
            <person name="Sperling F.A."/>
            <person name="Huber D.P."/>
            <person name="Birol I."/>
            <person name="Jones S.J."/>
            <person name="Bohlmann J."/>
        </authorList>
    </citation>
    <scope>NUCLEOTIDE SEQUENCE</scope>
</reference>
<dbReference type="CTD" id="36748"/>
<dbReference type="GO" id="GO:0005829">
    <property type="term" value="C:cytosol"/>
    <property type="evidence" value="ECO:0007669"/>
    <property type="project" value="UniProtKB-ARBA"/>
</dbReference>
<dbReference type="GO" id="GO:0031625">
    <property type="term" value="F:ubiquitin protein ligase binding"/>
    <property type="evidence" value="ECO:0007669"/>
    <property type="project" value="UniProtKB-ARBA"/>
</dbReference>
<keyword evidence="4 6" id="KW-0863">Zinc-finger</keyword>
<dbReference type="GO" id="GO:0048471">
    <property type="term" value="C:perinuclear region of cytoplasm"/>
    <property type="evidence" value="ECO:0007669"/>
    <property type="project" value="UniProtKB-ARBA"/>
</dbReference>
<dbReference type="InterPro" id="IPR001370">
    <property type="entry name" value="BIR_rpt"/>
</dbReference>
<dbReference type="PROSITE" id="PS50143">
    <property type="entry name" value="BIR_REPEAT_2"/>
    <property type="match status" value="3"/>
</dbReference>
<dbReference type="InterPro" id="IPR001841">
    <property type="entry name" value="Znf_RING"/>
</dbReference>
<dbReference type="SUPFAM" id="SSF57924">
    <property type="entry name" value="Inhibitor of apoptosis (IAP) repeat"/>
    <property type="match status" value="3"/>
</dbReference>
<name>A0AAR5P5L4_DENPD</name>
<feature type="compositionally biased region" description="Polar residues" evidence="7">
    <location>
        <begin position="419"/>
        <end position="430"/>
    </location>
</feature>
<keyword evidence="3" id="KW-0479">Metal-binding</keyword>
<dbReference type="FunFam" id="3.30.40.10:FF:000184">
    <property type="entry name" value="Baculoviral IAP repeat containing 2"/>
    <property type="match status" value="1"/>
</dbReference>
<evidence type="ECO:0000256" key="4">
    <source>
        <dbReference type="ARBA" id="ARBA00022771"/>
    </source>
</evidence>
<protein>
    <recommendedName>
        <fullName evidence="8">RING-type domain-containing protein</fullName>
    </recommendedName>
</protein>
<dbReference type="PROSITE" id="PS01282">
    <property type="entry name" value="BIR_REPEAT_1"/>
    <property type="match status" value="1"/>
</dbReference>